<keyword evidence="1" id="KW-0472">Membrane</keyword>
<sequence>MFMIDYKELAWQYWFITACFLTAGIAGYKMGFYLAIGLTIIQTIHFAIRKKSIIAFPVQVRFSYLILLLIALPQPMQFIYWIPTIGTWAQEIFGYCAMARLVSLFPWNREKRLSLNTITKTFFSKPTHGSVAQKKRQTN</sequence>
<feature type="transmembrane region" description="Helical" evidence="1">
    <location>
        <begin position="12"/>
        <end position="41"/>
    </location>
</feature>
<evidence type="ECO:0000313" key="3">
    <source>
        <dbReference type="EMBL" id="BBF66467.1"/>
    </source>
</evidence>
<evidence type="ECO:0000256" key="1">
    <source>
        <dbReference type="SAM" id="Phobius"/>
    </source>
</evidence>
<keyword evidence="1" id="KW-1133">Transmembrane helix</keyword>
<dbReference type="RefSeq" id="WP_126605340.1">
    <property type="nucleotide sequence ID" value="NZ_AP018795.1"/>
</dbReference>
<reference evidence="3 4" key="1">
    <citation type="journal article" date="2018" name="Microbiol. Resour. Announc.">
        <title>Complete Genome Sequence of Acidithiobacillus ferridurans JCM 18981.</title>
        <authorList>
            <person name="Miyauchi T."/>
            <person name="Kouzuma A."/>
            <person name="Abe T."/>
            <person name="Watanabe K."/>
        </authorList>
    </citation>
    <scope>NUCLEOTIDE SEQUENCE [LARGE SCALE GENOMIC DNA]</scope>
    <source>
        <strain evidence="4">ATCC 33020 / DSM 29468 / JCM 18981 / 11Fe</strain>
        <strain evidence="3">JCM 18981</strain>
    </source>
</reference>
<dbReference type="PROSITE" id="PS51257">
    <property type="entry name" value="PROKAR_LIPOPROTEIN"/>
    <property type="match status" value="1"/>
</dbReference>
<name>A0A2Z6IN33_ACIFI</name>
<feature type="transmembrane region" description="Helical" evidence="1">
    <location>
        <begin position="78"/>
        <end position="102"/>
    </location>
</feature>
<gene>
    <name evidence="2" type="ORF">AFERRID_25080</name>
    <name evidence="3" type="ORF">AFERRID_26850</name>
</gene>
<proteinExistence type="predicted"/>
<feature type="transmembrane region" description="Helical" evidence="1">
    <location>
        <begin position="53"/>
        <end position="72"/>
    </location>
</feature>
<evidence type="ECO:0000313" key="2">
    <source>
        <dbReference type="EMBL" id="BBF66290.1"/>
    </source>
</evidence>
<organism evidence="3 4">
    <name type="scientific">Acidithiobacillus ferridurans</name>
    <dbReference type="NCBI Taxonomy" id="1232575"/>
    <lineage>
        <taxon>Bacteria</taxon>
        <taxon>Pseudomonadati</taxon>
        <taxon>Pseudomonadota</taxon>
        <taxon>Acidithiobacillia</taxon>
        <taxon>Acidithiobacillales</taxon>
        <taxon>Acidithiobacillaceae</taxon>
        <taxon>Acidithiobacillus</taxon>
    </lineage>
</organism>
<dbReference type="AlphaFoldDB" id="A0A2Z6IN33"/>
<dbReference type="EMBL" id="AP018795">
    <property type="protein sequence ID" value="BBF66290.1"/>
    <property type="molecule type" value="Genomic_DNA"/>
</dbReference>
<dbReference type="KEGG" id="afj:AFERRID_25080"/>
<keyword evidence="4" id="KW-1185">Reference proteome</keyword>
<dbReference type="KEGG" id="afj:AFERRID_26850"/>
<evidence type="ECO:0000313" key="4">
    <source>
        <dbReference type="Proteomes" id="UP000280188"/>
    </source>
</evidence>
<dbReference type="Proteomes" id="UP000280188">
    <property type="component" value="Chromosome"/>
</dbReference>
<protein>
    <submittedName>
        <fullName evidence="3">Uncharacterized protein</fullName>
    </submittedName>
</protein>
<dbReference type="EMBL" id="AP018795">
    <property type="protein sequence ID" value="BBF66467.1"/>
    <property type="molecule type" value="Genomic_DNA"/>
</dbReference>
<keyword evidence="1" id="KW-0812">Transmembrane</keyword>
<accession>A0A2Z6IN33</accession>